<keyword evidence="9" id="KW-0805">Transcription regulation</keyword>
<dbReference type="GO" id="GO:0000781">
    <property type="term" value="C:chromosome, telomeric region"/>
    <property type="evidence" value="ECO:0007669"/>
    <property type="project" value="GOC"/>
</dbReference>
<keyword evidence="11" id="KW-0539">Nucleus</keyword>
<dbReference type="Gene3D" id="3.40.50.150">
    <property type="entry name" value="Vaccinia Virus protein VP39"/>
    <property type="match status" value="1"/>
</dbReference>
<evidence type="ECO:0000256" key="8">
    <source>
        <dbReference type="ARBA" id="ARBA00022853"/>
    </source>
</evidence>
<dbReference type="OrthoDB" id="443402at2759"/>
<dbReference type="GO" id="GO:0000786">
    <property type="term" value="C:nucleosome"/>
    <property type="evidence" value="ECO:0007669"/>
    <property type="project" value="InterPro"/>
</dbReference>
<dbReference type="GO" id="GO:0031509">
    <property type="term" value="P:subtelomeric heterochromatin formation"/>
    <property type="evidence" value="ECO:0007669"/>
    <property type="project" value="InterPro"/>
</dbReference>
<reference evidence="16 17" key="1">
    <citation type="submission" date="2015-06" db="EMBL/GenBank/DDBJ databases">
        <title>Expansion of signal transduction pathways in fungi by whole-genome duplication.</title>
        <authorList>
            <consortium name="DOE Joint Genome Institute"/>
            <person name="Corrochano L.M."/>
            <person name="Kuo A."/>
            <person name="Marcet-Houben M."/>
            <person name="Polaino S."/>
            <person name="Salamov A."/>
            <person name="Villalobos J.M."/>
            <person name="Alvarez M.I."/>
            <person name="Avalos J."/>
            <person name="Benito E.P."/>
            <person name="Benoit I."/>
            <person name="Burger G."/>
            <person name="Camino L.P."/>
            <person name="Canovas D."/>
            <person name="Cerda-Olmedo E."/>
            <person name="Cheng J.-F."/>
            <person name="Dominguez A."/>
            <person name="Elias M."/>
            <person name="Eslava A.P."/>
            <person name="Glaser F."/>
            <person name="Grimwood J."/>
            <person name="Gutierrez G."/>
            <person name="Heitman J."/>
            <person name="Henrissat B."/>
            <person name="Iturriaga E.A."/>
            <person name="Lang B.F."/>
            <person name="Lavin J.L."/>
            <person name="Lee S."/>
            <person name="Li W."/>
            <person name="Lindquist E."/>
            <person name="Lopez-Garcia S."/>
            <person name="Luque E.M."/>
            <person name="Marcos A.T."/>
            <person name="Martin J."/>
            <person name="Mccluskey K."/>
            <person name="Medina H.R."/>
            <person name="Miralles-Duran A."/>
            <person name="Miyazaki A."/>
            <person name="Munoz-Torres E."/>
            <person name="Oguiza J.A."/>
            <person name="Ohm R."/>
            <person name="Olmedo M."/>
            <person name="Orejas M."/>
            <person name="Ortiz-Castellanos L."/>
            <person name="Pisabarro A.G."/>
            <person name="Rodriguez-Romero J."/>
            <person name="Ruiz-Herrera J."/>
            <person name="Ruiz-Vazquez R."/>
            <person name="Sanz C."/>
            <person name="Schackwitz W."/>
            <person name="Schmutz J."/>
            <person name="Shahriari M."/>
            <person name="Shelest E."/>
            <person name="Silva-Franco F."/>
            <person name="Soanes D."/>
            <person name="Syed K."/>
            <person name="Tagua V.G."/>
            <person name="Talbot N.J."/>
            <person name="Thon M."/>
            <person name="De Vries R.P."/>
            <person name="Wiebenga A."/>
            <person name="Yadav J.S."/>
            <person name="Braun E.L."/>
            <person name="Baker S."/>
            <person name="Garre V."/>
            <person name="Horwitz B."/>
            <person name="Torres-Martinez S."/>
            <person name="Idnurm A."/>
            <person name="Herrera-Estrella A."/>
            <person name="Gabaldon T."/>
            <person name="Grigoriev I.V."/>
        </authorList>
    </citation>
    <scope>NUCLEOTIDE SEQUENCE [LARGE SCALE GENOMIC DNA]</scope>
    <source>
        <strain evidence="16 17">CBS 277.49</strain>
    </source>
</reference>
<dbReference type="PIRSF" id="PIRSF017570">
    <property type="entry name" value="Histone_H3-K79_MeTrfase"/>
    <property type="match status" value="1"/>
</dbReference>
<dbReference type="GO" id="GO:0032259">
    <property type="term" value="P:methylation"/>
    <property type="evidence" value="ECO:0007669"/>
    <property type="project" value="UniProtKB-KW"/>
</dbReference>
<keyword evidence="7" id="KW-0677">Repeat</keyword>
<feature type="binding site" evidence="14">
    <location>
        <begin position="229"/>
        <end position="230"/>
    </location>
    <ligand>
        <name>S-adenosyl-L-methionine</name>
        <dbReference type="ChEBI" id="CHEBI:59789"/>
    </ligand>
</feature>
<dbReference type="FunFam" id="3.40.50.150:FF:000033">
    <property type="entry name" value="Histone-lysine N-methyltransferase, H3 lysine-79 specific"/>
    <property type="match status" value="1"/>
</dbReference>
<evidence type="ECO:0000256" key="2">
    <source>
        <dbReference type="ARBA" id="ARBA00012190"/>
    </source>
</evidence>
<dbReference type="InterPro" id="IPR025789">
    <property type="entry name" value="DOT1_dom"/>
</dbReference>
<dbReference type="EMBL" id="AMYB01000003">
    <property type="protein sequence ID" value="OAD04563.1"/>
    <property type="molecule type" value="Genomic_DNA"/>
</dbReference>
<feature type="non-terminal residue" evidence="16">
    <location>
        <position position="1"/>
    </location>
</feature>
<dbReference type="PANTHER" id="PTHR21451">
    <property type="entry name" value="HISTONE H3 METHYLTRANSFERASE"/>
    <property type="match status" value="1"/>
</dbReference>
<dbReference type="PROSITE" id="PS51569">
    <property type="entry name" value="DOT1"/>
    <property type="match status" value="1"/>
</dbReference>
<keyword evidence="5" id="KW-0808">Transferase</keyword>
<dbReference type="InterPro" id="IPR021162">
    <property type="entry name" value="Dot1"/>
</dbReference>
<feature type="binding site" evidence="14">
    <location>
        <begin position="167"/>
        <end position="176"/>
    </location>
    <ligand>
        <name>S-adenosyl-L-methionine</name>
        <dbReference type="ChEBI" id="CHEBI:59789"/>
    </ligand>
</feature>
<evidence type="ECO:0000313" key="17">
    <source>
        <dbReference type="Proteomes" id="UP000077051"/>
    </source>
</evidence>
<name>A0A168M8V3_MUCCL</name>
<dbReference type="GO" id="GO:0006281">
    <property type="term" value="P:DNA repair"/>
    <property type="evidence" value="ECO:0007669"/>
    <property type="project" value="InterPro"/>
</dbReference>
<evidence type="ECO:0000259" key="15">
    <source>
        <dbReference type="PROSITE" id="PS51569"/>
    </source>
</evidence>
<keyword evidence="10" id="KW-0804">Transcription</keyword>
<evidence type="ECO:0000256" key="3">
    <source>
        <dbReference type="ARBA" id="ARBA00020987"/>
    </source>
</evidence>
<evidence type="ECO:0000256" key="6">
    <source>
        <dbReference type="ARBA" id="ARBA00022691"/>
    </source>
</evidence>
<feature type="binding site" evidence="14">
    <location>
        <position position="193"/>
    </location>
    <ligand>
        <name>S-adenosyl-L-methionine</name>
        <dbReference type="ChEBI" id="CHEBI:59789"/>
    </ligand>
</feature>
<dbReference type="GO" id="GO:0042393">
    <property type="term" value="F:histone binding"/>
    <property type="evidence" value="ECO:0007669"/>
    <property type="project" value="InterPro"/>
</dbReference>
<dbReference type="EC" id="2.1.1.360" evidence="2"/>
<evidence type="ECO:0000256" key="7">
    <source>
        <dbReference type="ARBA" id="ARBA00022737"/>
    </source>
</evidence>
<keyword evidence="4" id="KW-0489">Methyltransferase</keyword>
<keyword evidence="6 14" id="KW-0949">S-adenosyl-L-methionine</keyword>
<evidence type="ECO:0000256" key="10">
    <source>
        <dbReference type="ARBA" id="ARBA00023163"/>
    </source>
</evidence>
<evidence type="ECO:0000256" key="14">
    <source>
        <dbReference type="PIRSR" id="PIRSR017570-1"/>
    </source>
</evidence>
<protein>
    <recommendedName>
        <fullName evidence="3">Histone-lysine N-methyltransferase, H3 lysine-79 specific</fullName>
        <ecNumber evidence="2">2.1.1.360</ecNumber>
    </recommendedName>
    <alternativeName>
        <fullName evidence="12">Histone H3-K79 methyltransferase</fullName>
    </alternativeName>
</protein>
<evidence type="ECO:0000256" key="13">
    <source>
        <dbReference type="ARBA" id="ARBA00047770"/>
    </source>
</evidence>
<gene>
    <name evidence="16" type="ORF">MUCCIDRAFT_35994</name>
</gene>
<keyword evidence="8" id="KW-0156">Chromatin regulator</keyword>
<dbReference type="InterPro" id="IPR030445">
    <property type="entry name" value="H3-K79_meTrfase"/>
</dbReference>
<evidence type="ECO:0000256" key="11">
    <source>
        <dbReference type="ARBA" id="ARBA00023242"/>
    </source>
</evidence>
<dbReference type="Gene3D" id="1.10.260.170">
    <property type="match status" value="1"/>
</dbReference>
<evidence type="ECO:0000313" key="16">
    <source>
        <dbReference type="EMBL" id="OAD04563.1"/>
    </source>
</evidence>
<comment type="subcellular location">
    <subcellularLocation>
        <location evidence="1">Nucleus</location>
    </subcellularLocation>
</comment>
<keyword evidence="17" id="KW-1185">Reference proteome</keyword>
<evidence type="ECO:0000256" key="12">
    <source>
        <dbReference type="ARBA" id="ARBA00029821"/>
    </source>
</evidence>
<feature type="domain" description="DOT1" evidence="15">
    <location>
        <begin position="5"/>
        <end position="340"/>
    </location>
</feature>
<accession>A0A168M8V3</accession>
<dbReference type="InterPro" id="IPR029063">
    <property type="entry name" value="SAM-dependent_MTases_sf"/>
</dbReference>
<comment type="catalytic activity">
    <reaction evidence="13">
        <text>L-lysyl(79)-[histone H3] + 3 S-adenosyl-L-methionine = N(6),N(6),N(6)-trimethyl-L-lysyl(79)-[histone H3] + 3 S-adenosyl-L-homocysteine + 3 H(+)</text>
        <dbReference type="Rhea" id="RHEA:60328"/>
        <dbReference type="Rhea" id="RHEA-COMP:15549"/>
        <dbReference type="Rhea" id="RHEA-COMP:15552"/>
        <dbReference type="ChEBI" id="CHEBI:15378"/>
        <dbReference type="ChEBI" id="CHEBI:29969"/>
        <dbReference type="ChEBI" id="CHEBI:57856"/>
        <dbReference type="ChEBI" id="CHEBI:59789"/>
        <dbReference type="ChEBI" id="CHEBI:61961"/>
        <dbReference type="EC" id="2.1.1.360"/>
    </reaction>
</comment>
<dbReference type="GO" id="GO:0005634">
    <property type="term" value="C:nucleus"/>
    <property type="evidence" value="ECO:0007669"/>
    <property type="project" value="UniProtKB-SubCell"/>
</dbReference>
<dbReference type="AlphaFoldDB" id="A0A168M8V3"/>
<dbReference type="STRING" id="747725.A0A168M8V3"/>
<dbReference type="Pfam" id="PF08123">
    <property type="entry name" value="DOT1"/>
    <property type="match status" value="1"/>
</dbReference>
<dbReference type="Proteomes" id="UP000077051">
    <property type="component" value="Unassembled WGS sequence"/>
</dbReference>
<dbReference type="CDD" id="cd02440">
    <property type="entry name" value="AdoMet_MTases"/>
    <property type="match status" value="1"/>
</dbReference>
<dbReference type="SUPFAM" id="SSF53335">
    <property type="entry name" value="S-adenosyl-L-methionine-dependent methyltransferases"/>
    <property type="match status" value="1"/>
</dbReference>
<organism evidence="16 17">
    <name type="scientific">Mucor lusitanicus CBS 277.49</name>
    <dbReference type="NCBI Taxonomy" id="747725"/>
    <lineage>
        <taxon>Eukaryota</taxon>
        <taxon>Fungi</taxon>
        <taxon>Fungi incertae sedis</taxon>
        <taxon>Mucoromycota</taxon>
        <taxon>Mucoromycotina</taxon>
        <taxon>Mucoromycetes</taxon>
        <taxon>Mucorales</taxon>
        <taxon>Mucorineae</taxon>
        <taxon>Mucoraceae</taxon>
        <taxon>Mucor</taxon>
    </lineage>
</organism>
<evidence type="ECO:0000256" key="1">
    <source>
        <dbReference type="ARBA" id="ARBA00004123"/>
    </source>
</evidence>
<evidence type="ECO:0000256" key="9">
    <source>
        <dbReference type="ARBA" id="ARBA00023015"/>
    </source>
</evidence>
<proteinExistence type="predicted"/>
<evidence type="ECO:0000256" key="4">
    <source>
        <dbReference type="ARBA" id="ARBA00022603"/>
    </source>
</evidence>
<sequence length="342" mass="39201">KEKNLRVVLEYPGSIEPEKYALEEEDQDEYNPITDLMRTAEFIYDCYLTPEEQKLLGNQSHGIMRNLTKYRNRRNGAGFAQAIKEFNRVMRQLKADGVLAKNAKDMCHPNYDLACHILFQVYSRTVARQADALNNYQAFSNNVYGEINPILVKDFITKTGVNSRSVFMDLGCGIGNVVLQVAAQTGCEAYGIEIMETPCKFAKRQLKEYAARMKAWRLPTGKIHFRHGDFLDVAANDLYSTLKRSDVLLVNNYAFDAATNQALAQLFLDLKEGTKIISLKSFVPKHHKINQRTLNMPESILRVEEFEYYSEAVSWTNNGGQYYIGTVDRSRLAPYFEEMYGR</sequence>
<dbReference type="PANTHER" id="PTHR21451:SF0">
    <property type="entry name" value="HISTONE-LYSINE N-METHYLTRANSFERASE, H3 LYSINE-79 SPECIFIC"/>
    <property type="match status" value="1"/>
</dbReference>
<comment type="caution">
    <text evidence="16">The sequence shown here is derived from an EMBL/GenBank/DDBJ whole genome shotgun (WGS) entry which is preliminary data.</text>
</comment>
<evidence type="ECO:0000256" key="5">
    <source>
        <dbReference type="ARBA" id="ARBA00022679"/>
    </source>
</evidence>
<dbReference type="GO" id="GO:0000077">
    <property type="term" value="P:DNA damage checkpoint signaling"/>
    <property type="evidence" value="ECO:0007669"/>
    <property type="project" value="InterPro"/>
</dbReference>
<dbReference type="GO" id="GO:0140956">
    <property type="term" value="F:histone H3K79 trimethyltransferase activity"/>
    <property type="evidence" value="ECO:0007669"/>
    <property type="project" value="UniProtKB-EC"/>
</dbReference>
<dbReference type="VEuPathDB" id="FungiDB:MUCCIDRAFT_35994"/>